<feature type="transmembrane region" description="Helical" evidence="24">
    <location>
        <begin position="142"/>
        <end position="160"/>
    </location>
</feature>
<keyword evidence="26" id="KW-1185">Reference proteome</keyword>
<keyword evidence="10" id="KW-0808">Transferase</keyword>
<evidence type="ECO:0000256" key="3">
    <source>
        <dbReference type="ARBA" id="ARBA00005119"/>
    </source>
</evidence>
<protein>
    <recommendedName>
        <fullName evidence="7">Phosphatidate cytidylyltransferase</fullName>
        <ecNumber evidence="6">2.7.7.41</ecNumber>
    </recommendedName>
    <alternativeName>
        <fullName evidence="20">CDP-DAG synthase</fullName>
    </alternativeName>
    <alternativeName>
        <fullName evidence="22">CDP-DG synthase</fullName>
    </alternativeName>
    <alternativeName>
        <fullName evidence="18">CDP-diacylglycerol synthase</fullName>
    </alternativeName>
    <alternativeName>
        <fullName evidence="21">CDP-diglyceride pyrophosphorylase</fullName>
    </alternativeName>
    <alternativeName>
        <fullName evidence="23">CDP-diglyceride synthase</fullName>
    </alternativeName>
    <alternativeName>
        <fullName evidence="19">CTP:phosphatidate cytidylyltransferase</fullName>
    </alternativeName>
</protein>
<feature type="transmembrane region" description="Helical" evidence="24">
    <location>
        <begin position="181"/>
        <end position="200"/>
    </location>
</feature>
<feature type="transmembrane region" description="Helical" evidence="24">
    <location>
        <begin position="206"/>
        <end position="225"/>
    </location>
</feature>
<gene>
    <name evidence="25" type="ORF">LG649_15340</name>
</gene>
<feature type="transmembrane region" description="Helical" evidence="24">
    <location>
        <begin position="252"/>
        <end position="272"/>
    </location>
</feature>
<comment type="subcellular location">
    <subcellularLocation>
        <location evidence="2">Cell membrane</location>
        <topology evidence="2">Multi-pass membrane protein</topology>
    </subcellularLocation>
</comment>
<feature type="transmembrane region" description="Helical" evidence="24">
    <location>
        <begin position="114"/>
        <end position="136"/>
    </location>
</feature>
<evidence type="ECO:0000256" key="11">
    <source>
        <dbReference type="ARBA" id="ARBA00022692"/>
    </source>
</evidence>
<accession>A0A9X1I1T1</accession>
<comment type="similarity">
    <text evidence="5">Belongs to the CDS family.</text>
</comment>
<evidence type="ECO:0000256" key="1">
    <source>
        <dbReference type="ARBA" id="ARBA00001698"/>
    </source>
</evidence>
<evidence type="ECO:0000256" key="12">
    <source>
        <dbReference type="ARBA" id="ARBA00022695"/>
    </source>
</evidence>
<keyword evidence="8" id="KW-1003">Cell membrane</keyword>
<comment type="pathway">
    <text evidence="4">Lipid metabolism.</text>
</comment>
<dbReference type="EMBL" id="JAJAPW010000010">
    <property type="protein sequence ID" value="MCB4800224.1"/>
    <property type="molecule type" value="Genomic_DNA"/>
</dbReference>
<name>A0A9X1I1T1_9FLAO</name>
<reference evidence="25" key="1">
    <citation type="submission" date="2021-10" db="EMBL/GenBank/DDBJ databases">
        <title>Tamlana sargassums sp. nov., and Tamlana laminarinivorans sp. nov., two new bacteria isolated from the brown alga.</title>
        <authorList>
            <person name="Li J."/>
        </authorList>
    </citation>
    <scope>NUCLEOTIDE SEQUENCE</scope>
    <source>
        <strain evidence="25">PT2-4</strain>
    </source>
</reference>
<evidence type="ECO:0000256" key="18">
    <source>
        <dbReference type="ARBA" id="ARBA00029893"/>
    </source>
</evidence>
<keyword evidence="9" id="KW-0444">Lipid biosynthesis</keyword>
<evidence type="ECO:0000256" key="7">
    <source>
        <dbReference type="ARBA" id="ARBA00019373"/>
    </source>
</evidence>
<feature type="transmembrane region" description="Helical" evidence="24">
    <location>
        <begin position="52"/>
        <end position="69"/>
    </location>
</feature>
<comment type="catalytic activity">
    <reaction evidence="1">
        <text>a 1,2-diacyl-sn-glycero-3-phosphate + CTP + H(+) = a CDP-1,2-diacyl-sn-glycerol + diphosphate</text>
        <dbReference type="Rhea" id="RHEA:16229"/>
        <dbReference type="ChEBI" id="CHEBI:15378"/>
        <dbReference type="ChEBI" id="CHEBI:33019"/>
        <dbReference type="ChEBI" id="CHEBI:37563"/>
        <dbReference type="ChEBI" id="CHEBI:58332"/>
        <dbReference type="ChEBI" id="CHEBI:58608"/>
        <dbReference type="EC" id="2.7.7.41"/>
    </reaction>
</comment>
<keyword evidence="12 25" id="KW-0548">Nucleotidyltransferase</keyword>
<evidence type="ECO:0000256" key="17">
    <source>
        <dbReference type="ARBA" id="ARBA00023264"/>
    </source>
</evidence>
<evidence type="ECO:0000256" key="24">
    <source>
        <dbReference type="SAM" id="Phobius"/>
    </source>
</evidence>
<evidence type="ECO:0000256" key="4">
    <source>
        <dbReference type="ARBA" id="ARBA00005189"/>
    </source>
</evidence>
<dbReference type="EC" id="2.7.7.41" evidence="6"/>
<keyword evidence="14" id="KW-0443">Lipid metabolism</keyword>
<evidence type="ECO:0000256" key="19">
    <source>
        <dbReference type="ARBA" id="ARBA00031825"/>
    </source>
</evidence>
<dbReference type="Proteomes" id="UP001139199">
    <property type="component" value="Unassembled WGS sequence"/>
</dbReference>
<evidence type="ECO:0000256" key="22">
    <source>
        <dbReference type="ARBA" id="ARBA00032743"/>
    </source>
</evidence>
<evidence type="ECO:0000256" key="13">
    <source>
        <dbReference type="ARBA" id="ARBA00022989"/>
    </source>
</evidence>
<dbReference type="PANTHER" id="PTHR46382:SF1">
    <property type="entry name" value="PHOSPHATIDATE CYTIDYLYLTRANSFERASE"/>
    <property type="match status" value="1"/>
</dbReference>
<evidence type="ECO:0000256" key="16">
    <source>
        <dbReference type="ARBA" id="ARBA00023209"/>
    </source>
</evidence>
<evidence type="ECO:0000256" key="2">
    <source>
        <dbReference type="ARBA" id="ARBA00004651"/>
    </source>
</evidence>
<dbReference type="GO" id="GO:0016024">
    <property type="term" value="P:CDP-diacylglycerol biosynthetic process"/>
    <property type="evidence" value="ECO:0007669"/>
    <property type="project" value="TreeGrafter"/>
</dbReference>
<sequence>MKEIIIRSLSGLLYVALLIFCLQFEHLLIALFFIFGLVSLNEFKKLIRFKGYIPYIIFTIIYGAFGYWHTILNTGLGLNEAIKILLVVSIFINLFLIQDLFSFKRIPLFFSKRYLLTTFYLSSAFVFLVLIANYFSNYNSNILLGCFILVWSNDTFAFLVGKNFGKQKLFEKISPKKTVEGFIGGLFFSCIISYFIAKFTETLGSTNWLILSVIISVFGTFGDLIESKFKRQAKVKDSGTIMPGHGGLLDRLDSIIFAAPFIYLFLRIIRYVS</sequence>
<keyword evidence="15 24" id="KW-0472">Membrane</keyword>
<comment type="pathway">
    <text evidence="3">Phospholipid metabolism; CDP-diacylglycerol biosynthesis; CDP-diacylglycerol from sn-glycerol 3-phosphate: step 3/3.</text>
</comment>
<evidence type="ECO:0000256" key="20">
    <source>
        <dbReference type="ARBA" id="ARBA00032253"/>
    </source>
</evidence>
<evidence type="ECO:0000256" key="6">
    <source>
        <dbReference type="ARBA" id="ARBA00012487"/>
    </source>
</evidence>
<evidence type="ECO:0000256" key="8">
    <source>
        <dbReference type="ARBA" id="ARBA00022475"/>
    </source>
</evidence>
<evidence type="ECO:0000313" key="26">
    <source>
        <dbReference type="Proteomes" id="UP001139199"/>
    </source>
</evidence>
<feature type="transmembrane region" description="Helical" evidence="24">
    <location>
        <begin position="81"/>
        <end position="102"/>
    </location>
</feature>
<dbReference type="AlphaFoldDB" id="A0A9X1I1T1"/>
<evidence type="ECO:0000256" key="14">
    <source>
        <dbReference type="ARBA" id="ARBA00023098"/>
    </source>
</evidence>
<keyword evidence="17" id="KW-1208">Phospholipid metabolism</keyword>
<evidence type="ECO:0000313" key="25">
    <source>
        <dbReference type="EMBL" id="MCB4800224.1"/>
    </source>
</evidence>
<feature type="transmembrane region" description="Helical" evidence="24">
    <location>
        <begin position="12"/>
        <end position="40"/>
    </location>
</feature>
<evidence type="ECO:0000256" key="9">
    <source>
        <dbReference type="ARBA" id="ARBA00022516"/>
    </source>
</evidence>
<organism evidence="25 26">
    <name type="scientific">Neotamlana laminarinivorans</name>
    <dbReference type="NCBI Taxonomy" id="2883124"/>
    <lineage>
        <taxon>Bacteria</taxon>
        <taxon>Pseudomonadati</taxon>
        <taxon>Bacteroidota</taxon>
        <taxon>Flavobacteriia</taxon>
        <taxon>Flavobacteriales</taxon>
        <taxon>Flavobacteriaceae</taxon>
        <taxon>Neotamlana</taxon>
    </lineage>
</organism>
<comment type="caution">
    <text evidence="25">The sequence shown here is derived from an EMBL/GenBank/DDBJ whole genome shotgun (WGS) entry which is preliminary data.</text>
</comment>
<dbReference type="GO" id="GO:0005886">
    <property type="term" value="C:plasma membrane"/>
    <property type="evidence" value="ECO:0007669"/>
    <property type="project" value="UniProtKB-SubCell"/>
</dbReference>
<dbReference type="Pfam" id="PF01148">
    <property type="entry name" value="CTP_transf_1"/>
    <property type="match status" value="1"/>
</dbReference>
<proteinExistence type="inferred from homology"/>
<evidence type="ECO:0000256" key="21">
    <source>
        <dbReference type="ARBA" id="ARBA00032396"/>
    </source>
</evidence>
<keyword evidence="16" id="KW-0594">Phospholipid biosynthesis</keyword>
<dbReference type="GO" id="GO:0004605">
    <property type="term" value="F:phosphatidate cytidylyltransferase activity"/>
    <property type="evidence" value="ECO:0007669"/>
    <property type="project" value="UniProtKB-EC"/>
</dbReference>
<dbReference type="RefSeq" id="WP_226544702.1">
    <property type="nucleotide sequence ID" value="NZ_JAJAPW010000010.1"/>
</dbReference>
<evidence type="ECO:0000256" key="10">
    <source>
        <dbReference type="ARBA" id="ARBA00022679"/>
    </source>
</evidence>
<evidence type="ECO:0000256" key="23">
    <source>
        <dbReference type="ARBA" id="ARBA00033406"/>
    </source>
</evidence>
<keyword evidence="13 24" id="KW-1133">Transmembrane helix</keyword>
<dbReference type="PANTHER" id="PTHR46382">
    <property type="entry name" value="PHOSPHATIDATE CYTIDYLYLTRANSFERASE"/>
    <property type="match status" value="1"/>
</dbReference>
<evidence type="ECO:0000256" key="15">
    <source>
        <dbReference type="ARBA" id="ARBA00023136"/>
    </source>
</evidence>
<evidence type="ECO:0000256" key="5">
    <source>
        <dbReference type="ARBA" id="ARBA00010185"/>
    </source>
</evidence>
<keyword evidence="11 24" id="KW-0812">Transmembrane</keyword>